<dbReference type="PANTHER" id="PTHR37615:SF1">
    <property type="entry name" value="NUCLEOPORIN NUP159-LIKE"/>
    <property type="match status" value="1"/>
</dbReference>
<sequence length="120" mass="13952">MMGRKKPQKTKELSVAIAEASSTGDETKQQHPETPRKRGRPRKMVEKIETEVKKKEPTSAGESNIDAEHDQSKKVETSKEEDEEVQQQQKRVKKKEGEQSEEREPPRRSRRRKSQPRKSC</sequence>
<dbReference type="AlphaFoldDB" id="A0AAV8T5U6"/>
<dbReference type="EMBL" id="JAIWQS010000006">
    <property type="protein sequence ID" value="KAJ8762156.1"/>
    <property type="molecule type" value="Genomic_DNA"/>
</dbReference>
<organism evidence="2 3">
    <name type="scientific">Erythroxylum novogranatense</name>
    <dbReference type="NCBI Taxonomy" id="1862640"/>
    <lineage>
        <taxon>Eukaryota</taxon>
        <taxon>Viridiplantae</taxon>
        <taxon>Streptophyta</taxon>
        <taxon>Embryophyta</taxon>
        <taxon>Tracheophyta</taxon>
        <taxon>Spermatophyta</taxon>
        <taxon>Magnoliopsida</taxon>
        <taxon>eudicotyledons</taxon>
        <taxon>Gunneridae</taxon>
        <taxon>Pentapetalae</taxon>
        <taxon>rosids</taxon>
        <taxon>fabids</taxon>
        <taxon>Malpighiales</taxon>
        <taxon>Erythroxylaceae</taxon>
        <taxon>Erythroxylum</taxon>
    </lineage>
</organism>
<evidence type="ECO:0000313" key="3">
    <source>
        <dbReference type="Proteomes" id="UP001159364"/>
    </source>
</evidence>
<proteinExistence type="predicted"/>
<gene>
    <name evidence="2" type="ORF">K2173_007309</name>
</gene>
<keyword evidence="3" id="KW-1185">Reference proteome</keyword>
<feature type="compositionally biased region" description="Basic and acidic residues" evidence="1">
    <location>
        <begin position="43"/>
        <end position="57"/>
    </location>
</feature>
<evidence type="ECO:0000256" key="1">
    <source>
        <dbReference type="SAM" id="MobiDB-lite"/>
    </source>
</evidence>
<reference evidence="2 3" key="1">
    <citation type="submission" date="2021-09" db="EMBL/GenBank/DDBJ databases">
        <title>Genomic insights and catalytic innovation underlie evolution of tropane alkaloids biosynthesis.</title>
        <authorList>
            <person name="Wang Y.-J."/>
            <person name="Tian T."/>
            <person name="Huang J.-P."/>
            <person name="Huang S.-X."/>
        </authorList>
    </citation>
    <scope>NUCLEOTIDE SEQUENCE [LARGE SCALE GENOMIC DNA]</scope>
    <source>
        <strain evidence="2">KIB-2018</strain>
        <tissue evidence="2">Leaf</tissue>
    </source>
</reference>
<accession>A0AAV8T5U6</accession>
<feature type="compositionally biased region" description="Basic and acidic residues" evidence="1">
    <location>
        <begin position="95"/>
        <end position="107"/>
    </location>
</feature>
<dbReference type="Proteomes" id="UP001159364">
    <property type="component" value="Linkage Group LG06"/>
</dbReference>
<dbReference type="PANTHER" id="PTHR37615">
    <property type="entry name" value="NUCLEOPORIN NUP159-LIKE"/>
    <property type="match status" value="1"/>
</dbReference>
<feature type="compositionally biased region" description="Basic and acidic residues" evidence="1">
    <location>
        <begin position="25"/>
        <end position="36"/>
    </location>
</feature>
<name>A0AAV8T5U6_9ROSI</name>
<evidence type="ECO:0000313" key="2">
    <source>
        <dbReference type="EMBL" id="KAJ8762156.1"/>
    </source>
</evidence>
<feature type="region of interest" description="Disordered" evidence="1">
    <location>
        <begin position="1"/>
        <end position="120"/>
    </location>
</feature>
<feature type="compositionally biased region" description="Basic residues" evidence="1">
    <location>
        <begin position="108"/>
        <end position="120"/>
    </location>
</feature>
<feature type="compositionally biased region" description="Basic and acidic residues" evidence="1">
    <location>
        <begin position="66"/>
        <end position="78"/>
    </location>
</feature>
<protein>
    <submittedName>
        <fullName evidence="2">Uncharacterized protein</fullName>
    </submittedName>
</protein>
<comment type="caution">
    <text evidence="2">The sequence shown here is derived from an EMBL/GenBank/DDBJ whole genome shotgun (WGS) entry which is preliminary data.</text>
</comment>